<gene>
    <name evidence="1" type="ORF">AWC04_05860</name>
</gene>
<dbReference type="GO" id="GO:0016020">
    <property type="term" value="C:membrane"/>
    <property type="evidence" value="ECO:0007669"/>
    <property type="project" value="InterPro"/>
</dbReference>
<dbReference type="Gene3D" id="1.20.120.1220">
    <property type="match status" value="1"/>
</dbReference>
<proteinExistence type="predicted"/>
<sequence>MDWALTVAAGTWLAALTVCDLRTHRLPNLLTGPGAAAILAAAALAGAGGAAALGAAALAGVYLGAHLCSPSSLGGGDVKLAVGLGALTGAFGAGAWLLAAFGAPLLTLIWALAARRRLLPHGPSMCLASALAVLLAGAGPAAIGSR</sequence>
<dbReference type="STRING" id="1793.AWC04_05860"/>
<dbReference type="GO" id="GO:0004190">
    <property type="term" value="F:aspartic-type endopeptidase activity"/>
    <property type="evidence" value="ECO:0007669"/>
    <property type="project" value="InterPro"/>
</dbReference>
<name>A0A1X1RH60_MYCFA</name>
<comment type="caution">
    <text evidence="1">The sequence shown here is derived from an EMBL/GenBank/DDBJ whole genome shotgun (WGS) entry which is preliminary data.</text>
</comment>
<dbReference type="Pfam" id="PF01478">
    <property type="entry name" value="Peptidase_A24"/>
    <property type="match status" value="1"/>
</dbReference>
<evidence type="ECO:0000313" key="1">
    <source>
        <dbReference type="EMBL" id="ORV06192.1"/>
    </source>
</evidence>
<dbReference type="InterPro" id="IPR000045">
    <property type="entry name" value="Prepilin_IV_endopep_pep"/>
</dbReference>
<accession>A0A1X1RH60</accession>
<dbReference type="AlphaFoldDB" id="A0A1X1RH60"/>
<evidence type="ECO:0000313" key="2">
    <source>
        <dbReference type="Proteomes" id="UP000193484"/>
    </source>
</evidence>
<reference evidence="1 2" key="1">
    <citation type="submission" date="2016-01" db="EMBL/GenBank/DDBJ databases">
        <title>The new phylogeny of the genus Mycobacterium.</title>
        <authorList>
            <person name="Tarcisio F."/>
            <person name="Conor M."/>
            <person name="Antonella G."/>
            <person name="Elisabetta G."/>
            <person name="Giulia F.S."/>
            <person name="Sara T."/>
            <person name="Anna F."/>
            <person name="Clotilde B."/>
            <person name="Roberto B."/>
            <person name="Veronica D.S."/>
            <person name="Fabio R."/>
            <person name="Monica P."/>
            <person name="Olivier J."/>
            <person name="Enrico T."/>
            <person name="Nicola S."/>
        </authorList>
    </citation>
    <scope>NUCLEOTIDE SEQUENCE [LARGE SCALE GENOMIC DNA]</scope>
    <source>
        <strain evidence="1 2">DSM 44179</strain>
    </source>
</reference>
<dbReference type="EMBL" id="LQOJ01000022">
    <property type="protein sequence ID" value="ORV06192.1"/>
    <property type="molecule type" value="Genomic_DNA"/>
</dbReference>
<protein>
    <submittedName>
        <fullName evidence="1">Uncharacterized protein</fullName>
    </submittedName>
</protein>
<keyword evidence="2" id="KW-1185">Reference proteome</keyword>
<organism evidence="1 2">
    <name type="scientific">Mycolicibacterium fallax</name>
    <name type="common">Mycobacterium fallax</name>
    <dbReference type="NCBI Taxonomy" id="1793"/>
    <lineage>
        <taxon>Bacteria</taxon>
        <taxon>Bacillati</taxon>
        <taxon>Actinomycetota</taxon>
        <taxon>Actinomycetes</taxon>
        <taxon>Mycobacteriales</taxon>
        <taxon>Mycobacteriaceae</taxon>
        <taxon>Mycolicibacterium</taxon>
    </lineage>
</organism>
<dbReference type="Proteomes" id="UP000193484">
    <property type="component" value="Unassembled WGS sequence"/>
</dbReference>
<dbReference type="RefSeq" id="WP_085094069.1">
    <property type="nucleotide sequence ID" value="NZ_AP022603.1"/>
</dbReference>